<dbReference type="PANTHER" id="PTHR42784:SF1">
    <property type="entry name" value="PYRANOSE 2-OXIDASE"/>
    <property type="match status" value="1"/>
</dbReference>
<evidence type="ECO:0000259" key="6">
    <source>
        <dbReference type="Pfam" id="PF05199"/>
    </source>
</evidence>
<dbReference type="InterPro" id="IPR036188">
    <property type="entry name" value="FAD/NAD-bd_sf"/>
</dbReference>
<dbReference type="PANTHER" id="PTHR42784">
    <property type="entry name" value="PYRANOSE 2-OXIDASE"/>
    <property type="match status" value="1"/>
</dbReference>
<dbReference type="Gene3D" id="3.50.50.60">
    <property type="entry name" value="FAD/NAD(P)-binding domain"/>
    <property type="match status" value="2"/>
</dbReference>
<dbReference type="EMBL" id="WNDP01000270">
    <property type="protein sequence ID" value="KAF1012187.1"/>
    <property type="molecule type" value="Genomic_DNA"/>
</dbReference>
<proteinExistence type="inferred from homology"/>
<evidence type="ECO:0000256" key="5">
    <source>
        <dbReference type="ARBA" id="ARBA00023002"/>
    </source>
</evidence>
<keyword evidence="5" id="KW-0560">Oxidoreductase</keyword>
<dbReference type="Proteomes" id="UP000490535">
    <property type="component" value="Unassembled WGS sequence"/>
</dbReference>
<gene>
    <name evidence="7" type="primary">fdhL</name>
    <name evidence="7" type="ORF">GAK29_04884</name>
</gene>
<keyword evidence="4" id="KW-0274">FAD</keyword>
<evidence type="ECO:0000256" key="3">
    <source>
        <dbReference type="ARBA" id="ARBA00022630"/>
    </source>
</evidence>
<name>A0A833PAD4_ACIBZ</name>
<accession>A0A833PAD4</accession>
<sequence length="503" mass="56857">MFLNHQTDILIIGSGIGGSTMAAGLAANGLNILILECGIQLPDSPINEDQDKIFTEQYFKPNEEWLDKDKKPFKPGNYYYVGDNSKFFGAVLARYRQQDFLEMTHQGGISPAWPFTYQTLEPWYAKAEVLFKVRGDEHFDPTEPYHSTPYPFKAIEDEPAIRAVKDQLKAQGLHPYPLPLAIDIEQWKQTRKVPWDAHPHFFNGKIDAETGPLIQAIQYNNVRLQTQSKVIQLKTSSTTNHIEEVIFSHNGKLESIRPKLVVLSAGAIHSAALLLRSKNQTNPKGLSNSSTMVGRNFMNHNCSAIIGFNHRYTNDSLYSKTFGINDFYLNDGVNGLPLGNIQLLGKVSGKILKSNIPFMPAFALNYFSKHSIDFYAMSEDLPSPHNRVFVENDKINLVWERNNWSAHQKLVHKFSAILKDCGFYWVLQQPFDKRTPSHQCGTIRMGHDPRTSPLNSFCRSYDHKNLFVVDASFFPSSAAVNPALTIAAQALRVSDHILSTSYF</sequence>
<evidence type="ECO:0000256" key="2">
    <source>
        <dbReference type="ARBA" id="ARBA00010790"/>
    </source>
</evidence>
<protein>
    <submittedName>
        <fullName evidence="7">Fructose dehydrogenase large subunit</fullName>
    </submittedName>
</protein>
<evidence type="ECO:0000256" key="1">
    <source>
        <dbReference type="ARBA" id="ARBA00001974"/>
    </source>
</evidence>
<dbReference type="InterPro" id="IPR051473">
    <property type="entry name" value="P2Ox-like"/>
</dbReference>
<keyword evidence="3" id="KW-0285">Flavoprotein</keyword>
<dbReference type="GO" id="GO:0016614">
    <property type="term" value="F:oxidoreductase activity, acting on CH-OH group of donors"/>
    <property type="evidence" value="ECO:0007669"/>
    <property type="project" value="InterPro"/>
</dbReference>
<dbReference type="Pfam" id="PF05199">
    <property type="entry name" value="GMC_oxred_C"/>
    <property type="match status" value="1"/>
</dbReference>
<evidence type="ECO:0000313" key="7">
    <source>
        <dbReference type="EMBL" id="KAF1012187.1"/>
    </source>
</evidence>
<feature type="domain" description="Glucose-methanol-choline oxidoreductase C-terminal" evidence="6">
    <location>
        <begin position="435"/>
        <end position="490"/>
    </location>
</feature>
<comment type="similarity">
    <text evidence="2">Belongs to the GMC oxidoreductase family.</text>
</comment>
<evidence type="ECO:0000313" key="8">
    <source>
        <dbReference type="Proteomes" id="UP000490535"/>
    </source>
</evidence>
<dbReference type="AlphaFoldDB" id="A0A833PAD4"/>
<dbReference type="InterPro" id="IPR007867">
    <property type="entry name" value="GMC_OxRtase_C"/>
</dbReference>
<comment type="caution">
    <text evidence="7">The sequence shown here is derived from an EMBL/GenBank/DDBJ whole genome shotgun (WGS) entry which is preliminary data.</text>
</comment>
<dbReference type="SUPFAM" id="SSF51905">
    <property type="entry name" value="FAD/NAD(P)-binding domain"/>
    <property type="match status" value="1"/>
</dbReference>
<comment type="cofactor">
    <cofactor evidence="1">
        <name>FAD</name>
        <dbReference type="ChEBI" id="CHEBI:57692"/>
    </cofactor>
</comment>
<evidence type="ECO:0000256" key="4">
    <source>
        <dbReference type="ARBA" id="ARBA00022827"/>
    </source>
</evidence>
<reference evidence="8" key="1">
    <citation type="journal article" date="2020" name="MBio">
        <title>Horizontal gene transfer to a defensive symbiont with a reduced genome amongst a multipartite beetle microbiome.</title>
        <authorList>
            <person name="Waterworth S.C."/>
            <person name="Florez L.V."/>
            <person name="Rees E.R."/>
            <person name="Hertweck C."/>
            <person name="Kaltenpoth M."/>
            <person name="Kwan J.C."/>
        </authorList>
    </citation>
    <scope>NUCLEOTIDE SEQUENCE [LARGE SCALE GENOMIC DNA]</scope>
</reference>
<organism evidence="7 8">
    <name type="scientific">Acinetobacter bereziniae</name>
    <name type="common">Acinetobacter genomosp. 10</name>
    <dbReference type="NCBI Taxonomy" id="106648"/>
    <lineage>
        <taxon>Bacteria</taxon>
        <taxon>Pseudomonadati</taxon>
        <taxon>Pseudomonadota</taxon>
        <taxon>Gammaproteobacteria</taxon>
        <taxon>Moraxellales</taxon>
        <taxon>Moraxellaceae</taxon>
        <taxon>Acinetobacter</taxon>
    </lineage>
</organism>